<dbReference type="Proteomes" id="UP000798662">
    <property type="component" value="Chromosome 1"/>
</dbReference>
<sequence length="318" mass="32737">MATDVYTSFVRVHAAGARHAHGTPAFLPWHRVFLLEFEDALRVVDPRVTLPYWDWSADAANPASSPVWGADILGGSTPGLCIPDGPFAGATVQLPRPHCVRRGFTTTGRGPPSMGGATFDEPPVLAALINGNTSYSDFAAAVEFSHGAPHVAVGSAQLRGANAGDMALVSSSANEPAFYLHHTFIDSLWARRQAVHGATDYGGPPGRAPARPSDSLSLFGAATVANTFSLPCVTYAAPVAAAAAAAAAAPAPRGRSARGSTLPRSRAEAVVEAARARREAVQVAFARAGGRGAEAVERARRVVAAAATDAFVAGALVV</sequence>
<proteinExistence type="predicted"/>
<name>A0ACC3BTP6_PYRYE</name>
<accession>A0ACC3BTP6</accession>
<dbReference type="EMBL" id="CM020618">
    <property type="protein sequence ID" value="KAK1860811.1"/>
    <property type="molecule type" value="Genomic_DNA"/>
</dbReference>
<protein>
    <submittedName>
        <fullName evidence="1">Uncharacterized protein</fullName>
    </submittedName>
</protein>
<organism evidence="1 2">
    <name type="scientific">Pyropia yezoensis</name>
    <name type="common">Susabi-nori</name>
    <name type="synonym">Porphyra yezoensis</name>
    <dbReference type="NCBI Taxonomy" id="2788"/>
    <lineage>
        <taxon>Eukaryota</taxon>
        <taxon>Rhodophyta</taxon>
        <taxon>Bangiophyceae</taxon>
        <taxon>Bangiales</taxon>
        <taxon>Bangiaceae</taxon>
        <taxon>Pyropia</taxon>
    </lineage>
</organism>
<gene>
    <name evidence="1" type="ORF">I4F81_003398</name>
</gene>
<keyword evidence="2" id="KW-1185">Reference proteome</keyword>
<evidence type="ECO:0000313" key="1">
    <source>
        <dbReference type="EMBL" id="KAK1860811.1"/>
    </source>
</evidence>
<comment type="caution">
    <text evidence="1">The sequence shown here is derived from an EMBL/GenBank/DDBJ whole genome shotgun (WGS) entry which is preliminary data.</text>
</comment>
<evidence type="ECO:0000313" key="2">
    <source>
        <dbReference type="Proteomes" id="UP000798662"/>
    </source>
</evidence>
<reference evidence="1" key="1">
    <citation type="submission" date="2019-11" db="EMBL/GenBank/DDBJ databases">
        <title>Nori genome reveals adaptations in red seaweeds to the harsh intertidal environment.</title>
        <authorList>
            <person name="Wang D."/>
            <person name="Mao Y."/>
        </authorList>
    </citation>
    <scope>NUCLEOTIDE SEQUENCE</scope>
    <source>
        <tissue evidence="1">Gametophyte</tissue>
    </source>
</reference>